<dbReference type="InterPro" id="IPR045175">
    <property type="entry name" value="M28_fam"/>
</dbReference>
<dbReference type="GO" id="GO:0008235">
    <property type="term" value="F:metalloexopeptidase activity"/>
    <property type="evidence" value="ECO:0007669"/>
    <property type="project" value="InterPro"/>
</dbReference>
<evidence type="ECO:0000259" key="2">
    <source>
        <dbReference type="Pfam" id="PF04389"/>
    </source>
</evidence>
<keyword evidence="4" id="KW-1185">Reference proteome</keyword>
<feature type="domain" description="Peptidase M28" evidence="2">
    <location>
        <begin position="106"/>
        <end position="343"/>
    </location>
</feature>
<dbReference type="KEGG" id="agl:PYTT_2453"/>
<proteinExistence type="predicted"/>
<gene>
    <name evidence="3" type="ORF">PYTT_2453</name>
</gene>
<dbReference type="PANTHER" id="PTHR12147">
    <property type="entry name" value="METALLOPEPTIDASE M28 FAMILY MEMBER"/>
    <property type="match status" value="1"/>
</dbReference>
<dbReference type="AlphaFoldDB" id="A0A1C7PA95"/>
<dbReference type="SUPFAM" id="SSF53187">
    <property type="entry name" value="Zn-dependent exopeptidases"/>
    <property type="match status" value="1"/>
</dbReference>
<dbReference type="PANTHER" id="PTHR12147:SF26">
    <property type="entry name" value="PEPTIDASE M28 DOMAIN-CONTAINING PROTEIN"/>
    <property type="match status" value="1"/>
</dbReference>
<dbReference type="GO" id="GO:0006508">
    <property type="term" value="P:proteolysis"/>
    <property type="evidence" value="ECO:0007669"/>
    <property type="project" value="InterPro"/>
</dbReference>
<feature type="signal peptide" evidence="1">
    <location>
        <begin position="1"/>
        <end position="20"/>
    </location>
</feature>
<keyword evidence="1" id="KW-0732">Signal</keyword>
<name>A0A1C7PA95_9BACT</name>
<dbReference type="Gene3D" id="3.40.630.10">
    <property type="entry name" value="Zn peptidases"/>
    <property type="match status" value="1"/>
</dbReference>
<dbReference type="STRING" id="1679444.PYTT_2453"/>
<reference evidence="4" key="1">
    <citation type="submission" date="2016-09" db="EMBL/GenBank/DDBJ databases">
        <authorList>
            <person name="Koehorst J."/>
        </authorList>
    </citation>
    <scope>NUCLEOTIDE SEQUENCE [LARGE SCALE GENOMIC DNA]</scope>
</reference>
<evidence type="ECO:0000313" key="3">
    <source>
        <dbReference type="EMBL" id="SEI00051.1"/>
    </source>
</evidence>
<organism evidence="3 4">
    <name type="scientific">Akkermansia glycaniphila</name>
    <dbReference type="NCBI Taxonomy" id="1679444"/>
    <lineage>
        <taxon>Bacteria</taxon>
        <taxon>Pseudomonadati</taxon>
        <taxon>Verrucomicrobiota</taxon>
        <taxon>Verrucomicrobiia</taxon>
        <taxon>Verrucomicrobiales</taxon>
        <taxon>Akkermansiaceae</taxon>
        <taxon>Akkermansia</taxon>
    </lineage>
</organism>
<evidence type="ECO:0000256" key="1">
    <source>
        <dbReference type="SAM" id="SignalP"/>
    </source>
</evidence>
<evidence type="ECO:0000313" key="4">
    <source>
        <dbReference type="Proteomes" id="UP000176204"/>
    </source>
</evidence>
<protein>
    <submittedName>
        <fullName evidence="3">Peptidase family m28</fullName>
    </submittedName>
</protein>
<dbReference type="RefSeq" id="WP_067777474.1">
    <property type="nucleotide sequence ID" value="NZ_LIGX01000037.1"/>
</dbReference>
<sequence length="358" mass="39832">MKRNLLTAGFSTLLAVLPIACTQLFQPCGSGHIPDTQALQKNLKGHIYTLADTIGERNLYHEEANRQAIDYICNEFRSMGYEPEQQAFTVGKEDRFGPASGKTAVNIEVRRPGTDPKAPWLIIGAHYDTRAGMKNWHDTNGLIPGKTGTPGANDNGSGIAAVLELARIFRHLPTRSGIVFVCYANEEPPFFQTEAMGSLVHAGRIVKELGKNNIMGMYTPETLGCYSPRVNKKRKTAMVAGMAGLPDRCDYVAFMSTNTGRDFSRRCASLFTEQCRFPVRSAAFPYYTKGVAWSDDWSYMKYGIPSFAVTDTAYLRSDDYHETSDTPEKIDYREYAEVVQGLAKMTRKLLEAVPTTKD</sequence>
<accession>A0A1C7PA95</accession>
<dbReference type="Pfam" id="PF04389">
    <property type="entry name" value="Peptidase_M28"/>
    <property type="match status" value="1"/>
</dbReference>
<dbReference type="InterPro" id="IPR007484">
    <property type="entry name" value="Peptidase_M28"/>
</dbReference>
<dbReference type="OrthoDB" id="9762302at2"/>
<feature type="chain" id="PRO_5014266431" evidence="1">
    <location>
        <begin position="21"/>
        <end position="358"/>
    </location>
</feature>
<dbReference type="EMBL" id="LT629973">
    <property type="protein sequence ID" value="SEI00051.1"/>
    <property type="molecule type" value="Genomic_DNA"/>
</dbReference>
<dbReference type="Proteomes" id="UP000176204">
    <property type="component" value="Chromosome I"/>
</dbReference>